<evidence type="ECO:0000256" key="2">
    <source>
        <dbReference type="ARBA" id="ARBA00022490"/>
    </source>
</evidence>
<dbReference type="GO" id="GO:0045503">
    <property type="term" value="F:dynein light chain binding"/>
    <property type="evidence" value="ECO:0007669"/>
    <property type="project" value="TreeGrafter"/>
</dbReference>
<dbReference type="GO" id="GO:0120293">
    <property type="term" value="C:dynein axonemal particle"/>
    <property type="evidence" value="ECO:0007669"/>
    <property type="project" value="UniProtKB-SubCell"/>
</dbReference>
<sequence length="222" mass="24269">MPGAYWLQLLDSLSSETGRWVLVRDVTVLCLLSDLMKLKKVQSTKKKAGGTQTDGVLSALTPGLCLDFHPTDSSVYLVGTWDGRVHRGSCSNSQQLVGTYRKHFCPVNGVAWSPFSPDVFLSCSSDWTVQLWQTDLQQPALSFSSTQTAVRHVLWSPRLEPVLVQPAALGVAMTSLLFSRETDCVLVGDSEGQVEVYQLQNLRVGPGSQVDVLENIVRSAAT</sequence>
<keyword evidence="8" id="KW-0966">Cell projection</keyword>
<evidence type="ECO:0000256" key="11">
    <source>
        <dbReference type="ARBA" id="ARBA00041557"/>
    </source>
</evidence>
<feature type="repeat" description="WD" evidence="12">
    <location>
        <begin position="100"/>
        <end position="142"/>
    </location>
</feature>
<name>A0A4Z2EEZ4_9TELE</name>
<keyword evidence="14" id="KW-1185">Reference proteome</keyword>
<gene>
    <name evidence="13" type="primary">Wdr78_1</name>
    <name evidence="13" type="ORF">EYF80_062543</name>
</gene>
<evidence type="ECO:0000313" key="14">
    <source>
        <dbReference type="Proteomes" id="UP000314294"/>
    </source>
</evidence>
<dbReference type="GO" id="GO:0005858">
    <property type="term" value="C:axonemal dynein complex"/>
    <property type="evidence" value="ECO:0007669"/>
    <property type="project" value="TreeGrafter"/>
</dbReference>
<keyword evidence="4" id="KW-0677">Repeat</keyword>
<keyword evidence="5" id="KW-0282">Flagellum</keyword>
<dbReference type="Gene3D" id="2.130.10.10">
    <property type="entry name" value="YVTN repeat-like/Quinoprotein amine dehydrogenase"/>
    <property type="match status" value="1"/>
</dbReference>
<evidence type="ECO:0000256" key="4">
    <source>
        <dbReference type="ARBA" id="ARBA00022737"/>
    </source>
</evidence>
<keyword evidence="2" id="KW-0963">Cytoplasm</keyword>
<dbReference type="PROSITE" id="PS50082">
    <property type="entry name" value="WD_REPEATS_2"/>
    <property type="match status" value="1"/>
</dbReference>
<evidence type="ECO:0000256" key="8">
    <source>
        <dbReference type="ARBA" id="ARBA00023273"/>
    </source>
</evidence>
<dbReference type="PANTHER" id="PTHR12442">
    <property type="entry name" value="DYNEIN INTERMEDIATE CHAIN"/>
    <property type="match status" value="1"/>
</dbReference>
<dbReference type="GO" id="GO:0045504">
    <property type="term" value="F:dynein heavy chain binding"/>
    <property type="evidence" value="ECO:0007669"/>
    <property type="project" value="TreeGrafter"/>
</dbReference>
<dbReference type="PANTHER" id="PTHR12442:SF12">
    <property type="entry name" value="DYNEIN AXONEMAL INTERMEDIATE CHAIN 4"/>
    <property type="match status" value="1"/>
</dbReference>
<dbReference type="OrthoDB" id="10259804at2759"/>
<dbReference type="Pfam" id="PF00400">
    <property type="entry name" value="WD40"/>
    <property type="match status" value="1"/>
</dbReference>
<dbReference type="SUPFAM" id="SSF50978">
    <property type="entry name" value="WD40 repeat-like"/>
    <property type="match status" value="1"/>
</dbReference>
<dbReference type="InterPro" id="IPR001680">
    <property type="entry name" value="WD40_rpt"/>
</dbReference>
<dbReference type="InterPro" id="IPR015943">
    <property type="entry name" value="WD40/YVTN_repeat-like_dom_sf"/>
</dbReference>
<evidence type="ECO:0000256" key="6">
    <source>
        <dbReference type="ARBA" id="ARBA00023069"/>
    </source>
</evidence>
<evidence type="ECO:0000256" key="5">
    <source>
        <dbReference type="ARBA" id="ARBA00022846"/>
    </source>
</evidence>
<comment type="subcellular location">
    <subcellularLocation>
        <location evidence="1">Cytoplasm</location>
        <location evidence="1">Cytoskeleton</location>
        <location evidence="1">Flagellum axoneme</location>
    </subcellularLocation>
    <subcellularLocation>
        <location evidence="9">Dynein axonemal particle</location>
    </subcellularLocation>
</comment>
<dbReference type="AlphaFoldDB" id="A0A4Z2EEZ4"/>
<evidence type="ECO:0000256" key="3">
    <source>
        <dbReference type="ARBA" id="ARBA00022574"/>
    </source>
</evidence>
<dbReference type="EMBL" id="SRLO01008495">
    <property type="protein sequence ID" value="TNN27313.1"/>
    <property type="molecule type" value="Genomic_DNA"/>
</dbReference>
<evidence type="ECO:0000256" key="1">
    <source>
        <dbReference type="ARBA" id="ARBA00004611"/>
    </source>
</evidence>
<keyword evidence="6" id="KW-0969">Cilium</keyword>
<accession>A0A4Z2EEZ4</accession>
<dbReference type="InterPro" id="IPR050687">
    <property type="entry name" value="Dynein_IC"/>
</dbReference>
<dbReference type="Proteomes" id="UP000314294">
    <property type="component" value="Unassembled WGS sequence"/>
</dbReference>
<dbReference type="GO" id="GO:0003341">
    <property type="term" value="P:cilium movement"/>
    <property type="evidence" value="ECO:0007669"/>
    <property type="project" value="TreeGrafter"/>
</dbReference>
<keyword evidence="3 12" id="KW-0853">WD repeat</keyword>
<evidence type="ECO:0000313" key="13">
    <source>
        <dbReference type="EMBL" id="TNN27313.1"/>
    </source>
</evidence>
<evidence type="ECO:0000256" key="7">
    <source>
        <dbReference type="ARBA" id="ARBA00023212"/>
    </source>
</evidence>
<reference evidence="13 14" key="1">
    <citation type="submission" date="2019-03" db="EMBL/GenBank/DDBJ databases">
        <title>First draft genome of Liparis tanakae, snailfish: a comprehensive survey of snailfish specific genes.</title>
        <authorList>
            <person name="Kim W."/>
            <person name="Song I."/>
            <person name="Jeong J.-H."/>
            <person name="Kim D."/>
            <person name="Kim S."/>
            <person name="Ryu S."/>
            <person name="Song J.Y."/>
            <person name="Lee S.K."/>
        </authorList>
    </citation>
    <scope>NUCLEOTIDE SEQUENCE [LARGE SCALE GENOMIC DNA]</scope>
    <source>
        <tissue evidence="13">Muscle</tissue>
    </source>
</reference>
<evidence type="ECO:0000256" key="12">
    <source>
        <dbReference type="PROSITE-ProRule" id="PRU00221"/>
    </source>
</evidence>
<dbReference type="SMART" id="SM00320">
    <property type="entry name" value="WD40"/>
    <property type="match status" value="3"/>
</dbReference>
<evidence type="ECO:0000256" key="10">
    <source>
        <dbReference type="ARBA" id="ARBA00040002"/>
    </source>
</evidence>
<keyword evidence="7" id="KW-0206">Cytoskeleton</keyword>
<organism evidence="13 14">
    <name type="scientific">Liparis tanakae</name>
    <name type="common">Tanaka's snailfish</name>
    <dbReference type="NCBI Taxonomy" id="230148"/>
    <lineage>
        <taxon>Eukaryota</taxon>
        <taxon>Metazoa</taxon>
        <taxon>Chordata</taxon>
        <taxon>Craniata</taxon>
        <taxon>Vertebrata</taxon>
        <taxon>Euteleostomi</taxon>
        <taxon>Actinopterygii</taxon>
        <taxon>Neopterygii</taxon>
        <taxon>Teleostei</taxon>
        <taxon>Neoteleostei</taxon>
        <taxon>Acanthomorphata</taxon>
        <taxon>Eupercaria</taxon>
        <taxon>Perciformes</taxon>
        <taxon>Cottioidei</taxon>
        <taxon>Cottales</taxon>
        <taxon>Liparidae</taxon>
        <taxon>Liparis</taxon>
    </lineage>
</organism>
<comment type="caution">
    <text evidence="13">The sequence shown here is derived from an EMBL/GenBank/DDBJ whole genome shotgun (WGS) entry which is preliminary data.</text>
</comment>
<protein>
    <recommendedName>
        <fullName evidence="10">Dynein axonemal intermediate chain 4</fullName>
    </recommendedName>
    <alternativeName>
        <fullName evidence="11">WD repeat-containing protein 78</fullName>
    </alternativeName>
</protein>
<evidence type="ECO:0000256" key="9">
    <source>
        <dbReference type="ARBA" id="ARBA00024190"/>
    </source>
</evidence>
<proteinExistence type="predicted"/>
<dbReference type="InterPro" id="IPR036322">
    <property type="entry name" value="WD40_repeat_dom_sf"/>
</dbReference>